<comment type="similarity">
    <text evidence="1">Belongs to the UPF0111 family.</text>
</comment>
<evidence type="ECO:0000313" key="2">
    <source>
        <dbReference type="EMBL" id="MBO8469789.1"/>
    </source>
</evidence>
<dbReference type="InterPro" id="IPR018445">
    <property type="entry name" value="Put_Phosphate_transp_reg"/>
</dbReference>
<proteinExistence type="inferred from homology"/>
<sequence>MAKKQDSFYFDNFVSCAEYAVEATKILRACISDYNPDGLDATLKKIHDVEHDADMKKHEVVNVLMKAFITPIERDDIMLLSQCLDEVVDKIEDVVLRLYCDNIRSIRPEMIGVVDIIEECCSEMKLMMEDFRDFRHSKTLKDRIIKINTLEEDADKAFIANMRKLHTTEENPFEIIIWRNVYHYLEQCADAAEHVADVCERILMSNS</sequence>
<evidence type="ECO:0000256" key="1">
    <source>
        <dbReference type="ARBA" id="ARBA00008591"/>
    </source>
</evidence>
<dbReference type="EMBL" id="JADIMF010000142">
    <property type="protein sequence ID" value="MBO8469789.1"/>
    <property type="molecule type" value="Genomic_DNA"/>
</dbReference>
<protein>
    <submittedName>
        <fullName evidence="2">DUF47 family protein</fullName>
    </submittedName>
</protein>
<dbReference type="AlphaFoldDB" id="A0A9D9NE00"/>
<dbReference type="PANTHER" id="PTHR37298">
    <property type="entry name" value="UPF0111 PROTEIN YKAA"/>
    <property type="match status" value="1"/>
</dbReference>
<gene>
    <name evidence="2" type="ORF">IAA72_08405</name>
</gene>
<dbReference type="Pfam" id="PF01865">
    <property type="entry name" value="PhoU_div"/>
    <property type="match status" value="1"/>
</dbReference>
<organism evidence="2 3">
    <name type="scientific">Candidatus Ornithospirochaeta stercoravium</name>
    <dbReference type="NCBI Taxonomy" id="2840897"/>
    <lineage>
        <taxon>Bacteria</taxon>
        <taxon>Pseudomonadati</taxon>
        <taxon>Spirochaetota</taxon>
        <taxon>Spirochaetia</taxon>
        <taxon>Spirochaetales</taxon>
        <taxon>Spirochaetaceae</taxon>
        <taxon>Spirochaetaceae incertae sedis</taxon>
        <taxon>Candidatus Ornithospirochaeta</taxon>
    </lineage>
</organism>
<accession>A0A9D9NE00</accession>
<reference evidence="2" key="2">
    <citation type="journal article" date="2021" name="PeerJ">
        <title>Extensive microbial diversity within the chicken gut microbiome revealed by metagenomics and culture.</title>
        <authorList>
            <person name="Gilroy R."/>
            <person name="Ravi A."/>
            <person name="Getino M."/>
            <person name="Pursley I."/>
            <person name="Horton D.L."/>
            <person name="Alikhan N.F."/>
            <person name="Baker D."/>
            <person name="Gharbi K."/>
            <person name="Hall N."/>
            <person name="Watson M."/>
            <person name="Adriaenssens E.M."/>
            <person name="Foster-Nyarko E."/>
            <person name="Jarju S."/>
            <person name="Secka A."/>
            <person name="Antonio M."/>
            <person name="Oren A."/>
            <person name="Chaudhuri R.R."/>
            <person name="La Ragione R."/>
            <person name="Hildebrand F."/>
            <person name="Pallen M.J."/>
        </authorList>
    </citation>
    <scope>NUCLEOTIDE SEQUENCE</scope>
    <source>
        <strain evidence="2">14700</strain>
    </source>
</reference>
<evidence type="ECO:0000313" key="3">
    <source>
        <dbReference type="Proteomes" id="UP000810292"/>
    </source>
</evidence>
<dbReference type="InterPro" id="IPR038078">
    <property type="entry name" value="PhoU-like_sf"/>
</dbReference>
<dbReference type="PANTHER" id="PTHR37298:SF1">
    <property type="entry name" value="UPF0111 PROTEIN YKAA"/>
    <property type="match status" value="1"/>
</dbReference>
<dbReference type="InterPro" id="IPR052912">
    <property type="entry name" value="UPF0111_domain"/>
</dbReference>
<comment type="caution">
    <text evidence="2">The sequence shown here is derived from an EMBL/GenBank/DDBJ whole genome shotgun (WGS) entry which is preliminary data.</text>
</comment>
<reference evidence="2" key="1">
    <citation type="submission" date="2020-10" db="EMBL/GenBank/DDBJ databases">
        <authorList>
            <person name="Gilroy R."/>
        </authorList>
    </citation>
    <scope>NUCLEOTIDE SEQUENCE</scope>
    <source>
        <strain evidence="2">14700</strain>
    </source>
</reference>
<name>A0A9D9NE00_9SPIO</name>
<dbReference type="SUPFAM" id="SSF109755">
    <property type="entry name" value="PhoU-like"/>
    <property type="match status" value="1"/>
</dbReference>
<dbReference type="Proteomes" id="UP000810292">
    <property type="component" value="Unassembled WGS sequence"/>
</dbReference>
<dbReference type="Gene3D" id="1.20.58.220">
    <property type="entry name" value="Phosphate transport system protein phou homolog 2, domain 2"/>
    <property type="match status" value="1"/>
</dbReference>